<feature type="compositionally biased region" description="Basic and acidic residues" evidence="1">
    <location>
        <begin position="202"/>
        <end position="217"/>
    </location>
</feature>
<sequence>MSVSVPSLRLASNCLRNLNLKILSQEIKLLARLPIVARCKHRRLSEHAIALDAQSQRRIRNLAPSPEDAARRHGRRRVRAGVAAEQPILTLVRPGVIDGVELDRRPGAANGRSIHDKVVRRLILDEITGREVPRILDQEFGGPRRHNLGDYIRPCNVTGEPEFLDTARPAIDDADGVALKVGPASWANLASRQNRRERRRSRCESDKGTGDTSRQHWKEGLMRIGGGHSRFYRFSCT</sequence>
<proteinExistence type="predicted"/>
<gene>
    <name evidence="2" type="ORF">DFH08DRAFT_855898</name>
</gene>
<dbReference type="EMBL" id="JARIHO010000011">
    <property type="protein sequence ID" value="KAJ7353082.1"/>
    <property type="molecule type" value="Genomic_DNA"/>
</dbReference>
<evidence type="ECO:0000313" key="2">
    <source>
        <dbReference type="EMBL" id="KAJ7353082.1"/>
    </source>
</evidence>
<name>A0AAD7EVZ9_9AGAR</name>
<evidence type="ECO:0000313" key="3">
    <source>
        <dbReference type="Proteomes" id="UP001218218"/>
    </source>
</evidence>
<feature type="region of interest" description="Disordered" evidence="1">
    <location>
        <begin position="190"/>
        <end position="217"/>
    </location>
</feature>
<protein>
    <submittedName>
        <fullName evidence="2">Uncharacterized protein</fullName>
    </submittedName>
</protein>
<organism evidence="2 3">
    <name type="scientific">Mycena albidolilacea</name>
    <dbReference type="NCBI Taxonomy" id="1033008"/>
    <lineage>
        <taxon>Eukaryota</taxon>
        <taxon>Fungi</taxon>
        <taxon>Dikarya</taxon>
        <taxon>Basidiomycota</taxon>
        <taxon>Agaricomycotina</taxon>
        <taxon>Agaricomycetes</taxon>
        <taxon>Agaricomycetidae</taxon>
        <taxon>Agaricales</taxon>
        <taxon>Marasmiineae</taxon>
        <taxon>Mycenaceae</taxon>
        <taxon>Mycena</taxon>
    </lineage>
</organism>
<reference evidence="2" key="1">
    <citation type="submission" date="2023-03" db="EMBL/GenBank/DDBJ databases">
        <title>Massive genome expansion in bonnet fungi (Mycena s.s.) driven by repeated elements and novel gene families across ecological guilds.</title>
        <authorList>
            <consortium name="Lawrence Berkeley National Laboratory"/>
            <person name="Harder C.B."/>
            <person name="Miyauchi S."/>
            <person name="Viragh M."/>
            <person name="Kuo A."/>
            <person name="Thoen E."/>
            <person name="Andreopoulos B."/>
            <person name="Lu D."/>
            <person name="Skrede I."/>
            <person name="Drula E."/>
            <person name="Henrissat B."/>
            <person name="Morin E."/>
            <person name="Kohler A."/>
            <person name="Barry K."/>
            <person name="LaButti K."/>
            <person name="Morin E."/>
            <person name="Salamov A."/>
            <person name="Lipzen A."/>
            <person name="Mereny Z."/>
            <person name="Hegedus B."/>
            <person name="Baldrian P."/>
            <person name="Stursova M."/>
            <person name="Weitz H."/>
            <person name="Taylor A."/>
            <person name="Grigoriev I.V."/>
            <person name="Nagy L.G."/>
            <person name="Martin F."/>
            <person name="Kauserud H."/>
        </authorList>
    </citation>
    <scope>NUCLEOTIDE SEQUENCE</scope>
    <source>
        <strain evidence="2">CBHHK002</strain>
    </source>
</reference>
<dbReference type="AlphaFoldDB" id="A0AAD7EVZ9"/>
<comment type="caution">
    <text evidence="2">The sequence shown here is derived from an EMBL/GenBank/DDBJ whole genome shotgun (WGS) entry which is preliminary data.</text>
</comment>
<keyword evidence="3" id="KW-1185">Reference proteome</keyword>
<evidence type="ECO:0000256" key="1">
    <source>
        <dbReference type="SAM" id="MobiDB-lite"/>
    </source>
</evidence>
<dbReference type="Proteomes" id="UP001218218">
    <property type="component" value="Unassembled WGS sequence"/>
</dbReference>
<accession>A0AAD7EVZ9</accession>